<proteinExistence type="inferred from homology"/>
<evidence type="ECO:0000256" key="6">
    <source>
        <dbReference type="ARBA" id="ARBA00040991"/>
    </source>
</evidence>
<keyword evidence="3" id="KW-0594">Phospholipid biosynthesis</keyword>
<dbReference type="Pfam" id="PF23238">
    <property type="entry name" value="DUF7068"/>
    <property type="match status" value="1"/>
</dbReference>
<feature type="domain" description="NACHT" evidence="9">
    <location>
        <begin position="416"/>
        <end position="548"/>
    </location>
</feature>
<evidence type="ECO:0000256" key="7">
    <source>
        <dbReference type="ARBA" id="ARBA00041701"/>
    </source>
</evidence>
<reference evidence="10 11" key="1">
    <citation type="journal article" date="2016" name="Genome Biol. Evol.">
        <title>Divergent and convergent evolution of fungal pathogenicity.</title>
        <authorList>
            <person name="Shang Y."/>
            <person name="Xiao G."/>
            <person name="Zheng P."/>
            <person name="Cen K."/>
            <person name="Zhan S."/>
            <person name="Wang C."/>
        </authorList>
    </citation>
    <scope>NUCLEOTIDE SEQUENCE [LARGE SCALE GENOMIC DNA]</scope>
    <source>
        <strain evidence="10 11">ARSEF 2679</strain>
    </source>
</reference>
<evidence type="ECO:0000256" key="4">
    <source>
        <dbReference type="ARBA" id="ARBA00023264"/>
    </source>
</evidence>
<dbReference type="Pfam" id="PF12765">
    <property type="entry name" value="Cohesin_HEAT"/>
    <property type="match status" value="2"/>
</dbReference>
<keyword evidence="3" id="KW-0443">Lipid metabolism</keyword>
<dbReference type="InterPro" id="IPR027417">
    <property type="entry name" value="P-loop_NTPase"/>
</dbReference>
<dbReference type="RefSeq" id="XP_018700903.1">
    <property type="nucleotide sequence ID" value="XM_018851821.1"/>
</dbReference>
<dbReference type="InterPro" id="IPR007111">
    <property type="entry name" value="NACHT_NTPase"/>
</dbReference>
<dbReference type="Gene3D" id="3.40.50.300">
    <property type="entry name" value="P-loop containing nucleotide triphosphate hydrolases"/>
    <property type="match status" value="1"/>
</dbReference>
<name>A0A167MPQ0_CORFA</name>
<dbReference type="AlphaFoldDB" id="A0A167MPQ0"/>
<dbReference type="InterPro" id="IPR016024">
    <property type="entry name" value="ARM-type_fold"/>
</dbReference>
<dbReference type="PANTHER" id="PTHR48182:SF3">
    <property type="entry name" value="DUF676 DOMAIN-CONTAINING PROTEIN"/>
    <property type="match status" value="1"/>
</dbReference>
<dbReference type="GeneID" id="30024510"/>
<dbReference type="Pfam" id="PF20168">
    <property type="entry name" value="PDS5"/>
    <property type="match status" value="1"/>
</dbReference>
<evidence type="ECO:0000313" key="10">
    <source>
        <dbReference type="EMBL" id="OAA54617.1"/>
    </source>
</evidence>
<dbReference type="EMBL" id="AZHB01000028">
    <property type="protein sequence ID" value="OAA54617.1"/>
    <property type="molecule type" value="Genomic_DNA"/>
</dbReference>
<keyword evidence="8" id="KW-0732">Signal</keyword>
<dbReference type="PANTHER" id="PTHR48182">
    <property type="entry name" value="PROTEIN SERAC1"/>
    <property type="match status" value="1"/>
</dbReference>
<dbReference type="GO" id="GO:0016020">
    <property type="term" value="C:membrane"/>
    <property type="evidence" value="ECO:0007669"/>
    <property type="project" value="UniProtKB-SubCell"/>
</dbReference>
<dbReference type="InterPro" id="IPR029058">
    <property type="entry name" value="AB_hydrolase_fold"/>
</dbReference>
<dbReference type="SUPFAM" id="SSF53474">
    <property type="entry name" value="alpha/beta-Hydrolases"/>
    <property type="match status" value="1"/>
</dbReference>
<gene>
    <name evidence="10" type="ORF">ISF_08218</name>
</gene>
<feature type="signal peptide" evidence="8">
    <location>
        <begin position="1"/>
        <end position="23"/>
    </location>
</feature>
<keyword evidence="4" id="KW-1208">Phospholipid metabolism</keyword>
<evidence type="ECO:0000256" key="2">
    <source>
        <dbReference type="ARBA" id="ARBA00022516"/>
    </source>
</evidence>
<dbReference type="GO" id="GO:0008654">
    <property type="term" value="P:phospholipid biosynthetic process"/>
    <property type="evidence" value="ECO:0007669"/>
    <property type="project" value="UniProtKB-KW"/>
</dbReference>
<protein>
    <recommendedName>
        <fullName evidence="6">Protein SERAC1</fullName>
    </recommendedName>
    <alternativeName>
        <fullName evidence="7">Serine active site-containing protein 1</fullName>
    </alternativeName>
</protein>
<dbReference type="Pfam" id="PF13646">
    <property type="entry name" value="HEAT_2"/>
    <property type="match status" value="1"/>
</dbReference>
<dbReference type="OrthoDB" id="427518at2759"/>
<evidence type="ECO:0000256" key="8">
    <source>
        <dbReference type="SAM" id="SignalP"/>
    </source>
</evidence>
<evidence type="ECO:0000313" key="11">
    <source>
        <dbReference type="Proteomes" id="UP000076744"/>
    </source>
</evidence>
<dbReference type="InterPro" id="IPR011989">
    <property type="entry name" value="ARM-like"/>
</dbReference>
<sequence length="1030" mass="113666">MAMEWRWMTSWWACLVIVTLLLARSIHRVISKICRPRDELRSGILQNLTPTLEDAKFEIIAVPGLGAHPYHTWEARKTPGPSAAEYQTSQSAKVHLLKDLLARDFPKARIWNFAHDSNWLIDAPVKTTAEIGKCLITEIKDKRSSPHLPIIFISHSLGGIIIKQALCSNDSQEIVDDTSGILFLGTPHQGSSVSVAGALLAWITGFLGSDTTLLLSLKSNDQQLSTLAANFKQCIASSNKRRQENIRISSFYETKKTYLFGLSLGVMVSQNSAVVHDDAGESHSIETDHSGLNKCGEPNDALYTKLTAAVRHLKAPSLLEQADTWIRDKHYTADRLKIERLSGELLPMEQCYINLAIVEQSGQDAGHSRKEGDTAPSPFSILARQKVQTPDKTMQVELVALFNERNGRDDRPMHPRRILIRGRAGVGKTTLCKKIVHEFSKGALGKWNELFERVLWVPLRNLKLPERCGMPKYTFEDLFSHEYLLPTNGQNLARALFHALNTENSKTLFLLDGLDEISQDLTGDGGMPRFLDELLSQPNVVVTSRPSATSPSNLHLELDTIGFGPDQVNEYIQKSFTNRETAEMDQIKVNRVQSFLQERWLIQGLVRIPIQLDALCYTWDDLKPDIILNTMTGLYREIELKLWKKDILRLEKRHEDKVLTKENLAAAGRRKIERFVEDELAFIESLAFTGLYNDVAARLDDKDAGVRAAVIKALGSQAALANEVLIAMAGRLDDEDLNVRLAAVKALGGQVALPNEILMAMAARLDDRDWSVQNAAIGALARQAALPDEVRMAVATRLPDEGPWVPVPAYDALAVLAAQLDEGPTTVAARLDDEDWVIRITAVGENCFTRAATIDALAERAILPGRVFMAVAERLDDEDSYVRRAAVEALGGQAALLDEVLLAVAERLDDEDSYVRRAAVEALGGQAALPNEVVMAMAALLDDEDSRVRSVVIEALGGRIALSDEVLMAVAAQLDGRDSNVRSAATDVLAGRAVLPDEVITAVAARLGDKNPGVRSAAVDILMRKREHGE</sequence>
<dbReference type="Pfam" id="PF05729">
    <property type="entry name" value="NACHT"/>
    <property type="match status" value="1"/>
</dbReference>
<dbReference type="SUPFAM" id="SSF52540">
    <property type="entry name" value="P-loop containing nucleoside triphosphate hydrolases"/>
    <property type="match status" value="1"/>
</dbReference>
<accession>A0A167MPQ0</accession>
<dbReference type="SUPFAM" id="SSF48371">
    <property type="entry name" value="ARM repeat"/>
    <property type="match status" value="1"/>
</dbReference>
<comment type="subcellular location">
    <subcellularLocation>
        <location evidence="1">Membrane</location>
        <topology evidence="1">Single-pass membrane protein</topology>
    </subcellularLocation>
</comment>
<evidence type="ECO:0000259" key="9">
    <source>
        <dbReference type="PROSITE" id="PS50837"/>
    </source>
</evidence>
<dbReference type="Gene3D" id="1.25.10.10">
    <property type="entry name" value="Leucine-rich Repeat Variant"/>
    <property type="match status" value="2"/>
</dbReference>
<organism evidence="10 11">
    <name type="scientific">Cordyceps fumosorosea (strain ARSEF 2679)</name>
    <name type="common">Isaria fumosorosea</name>
    <dbReference type="NCBI Taxonomy" id="1081104"/>
    <lineage>
        <taxon>Eukaryota</taxon>
        <taxon>Fungi</taxon>
        <taxon>Dikarya</taxon>
        <taxon>Ascomycota</taxon>
        <taxon>Pezizomycotina</taxon>
        <taxon>Sordariomycetes</taxon>
        <taxon>Hypocreomycetidae</taxon>
        <taxon>Hypocreales</taxon>
        <taxon>Cordycipitaceae</taxon>
        <taxon>Cordyceps</taxon>
    </lineage>
</organism>
<comment type="similarity">
    <text evidence="5">Belongs to the SERAC1 family.</text>
</comment>
<evidence type="ECO:0000256" key="1">
    <source>
        <dbReference type="ARBA" id="ARBA00004167"/>
    </source>
</evidence>
<dbReference type="InterPro" id="IPR055496">
    <property type="entry name" value="DUF7068"/>
</dbReference>
<dbReference type="InterPro" id="IPR026003">
    <property type="entry name" value="Cohesin_HEAT"/>
</dbReference>
<feature type="chain" id="PRO_5007890382" description="Protein SERAC1" evidence="8">
    <location>
        <begin position="24"/>
        <end position="1030"/>
    </location>
</feature>
<evidence type="ECO:0000256" key="5">
    <source>
        <dbReference type="ARBA" id="ARBA00038024"/>
    </source>
</evidence>
<dbReference type="Gene3D" id="3.40.50.1820">
    <property type="entry name" value="alpha/beta hydrolase"/>
    <property type="match status" value="1"/>
</dbReference>
<evidence type="ECO:0000256" key="3">
    <source>
        <dbReference type="ARBA" id="ARBA00023209"/>
    </source>
</evidence>
<dbReference type="PROSITE" id="PS50837">
    <property type="entry name" value="NACHT"/>
    <property type="match status" value="1"/>
</dbReference>
<dbReference type="Proteomes" id="UP000076744">
    <property type="component" value="Unassembled WGS sequence"/>
</dbReference>
<keyword evidence="11" id="KW-1185">Reference proteome</keyword>
<dbReference type="InterPro" id="IPR052374">
    <property type="entry name" value="SERAC1"/>
</dbReference>
<comment type="caution">
    <text evidence="10">The sequence shown here is derived from an EMBL/GenBank/DDBJ whole genome shotgun (WGS) entry which is preliminary data.</text>
</comment>
<keyword evidence="2" id="KW-0444">Lipid biosynthesis</keyword>
<dbReference type="STRING" id="1081104.A0A167MPQ0"/>